<organism evidence="1 2">
    <name type="scientific">Neisseria sicca ATCC 29256</name>
    <dbReference type="NCBI Taxonomy" id="547045"/>
    <lineage>
        <taxon>Bacteria</taxon>
        <taxon>Pseudomonadati</taxon>
        <taxon>Pseudomonadota</taxon>
        <taxon>Betaproteobacteria</taxon>
        <taxon>Neisseriales</taxon>
        <taxon>Neisseriaceae</taxon>
        <taxon>Neisseria</taxon>
    </lineage>
</organism>
<reference evidence="1" key="1">
    <citation type="submission" date="2009-07" db="EMBL/GenBank/DDBJ databases">
        <authorList>
            <person name="Weinstock G."/>
            <person name="Sodergren E."/>
            <person name="Clifton S."/>
            <person name="Fulton L."/>
            <person name="Fulton B."/>
            <person name="Courtney L."/>
            <person name="Fronick C."/>
            <person name="Harrison M."/>
            <person name="Strong C."/>
            <person name="Farmer C."/>
            <person name="Delahaunty K."/>
            <person name="Markovic C."/>
            <person name="Hall O."/>
            <person name="Minx P."/>
            <person name="Tomlinson C."/>
            <person name="Mitreva M."/>
            <person name="Nelson J."/>
            <person name="Hou S."/>
            <person name="Wollam A."/>
            <person name="Pepin K.H."/>
            <person name="Johnson M."/>
            <person name="Bhonagiri V."/>
            <person name="Nash W.E."/>
            <person name="Warren W."/>
            <person name="Chinwalla A."/>
            <person name="Mardis E.R."/>
            <person name="Wilson R.K."/>
        </authorList>
    </citation>
    <scope>NUCLEOTIDE SEQUENCE [LARGE SCALE GENOMIC DNA]</scope>
    <source>
        <strain evidence="1">ATCC 29256</strain>
    </source>
</reference>
<evidence type="ECO:0000313" key="2">
    <source>
        <dbReference type="Proteomes" id="UP000005365"/>
    </source>
</evidence>
<comment type="caution">
    <text evidence="1">The sequence shown here is derived from an EMBL/GenBank/DDBJ whole genome shotgun (WGS) entry which is preliminary data.</text>
</comment>
<sequence>MGRGAGEILIFVYLKFKRSSEIALVRFQTTFLIGTPGFVF</sequence>
<dbReference type="EMBL" id="ACKO02000003">
    <property type="protein sequence ID" value="EET45587.1"/>
    <property type="molecule type" value="Genomic_DNA"/>
</dbReference>
<evidence type="ECO:0000313" key="1">
    <source>
        <dbReference type="EMBL" id="EET45587.1"/>
    </source>
</evidence>
<protein>
    <submittedName>
        <fullName evidence="1">Uncharacterized protein</fullName>
    </submittedName>
</protein>
<keyword evidence="2" id="KW-1185">Reference proteome</keyword>
<gene>
    <name evidence="1" type="ORF">NEISICOT_00805</name>
</gene>
<accession>C6M2R6</accession>
<name>C6M2R6_NEISI</name>
<dbReference type="AlphaFoldDB" id="C6M2R6"/>
<dbReference type="Proteomes" id="UP000005365">
    <property type="component" value="Unassembled WGS sequence"/>
</dbReference>
<proteinExistence type="predicted"/>